<organism evidence="2 3">
    <name type="scientific">Calicophoron daubneyi</name>
    <name type="common">Rumen fluke</name>
    <name type="synonym">Paramphistomum daubneyi</name>
    <dbReference type="NCBI Taxonomy" id="300641"/>
    <lineage>
        <taxon>Eukaryota</taxon>
        <taxon>Metazoa</taxon>
        <taxon>Spiralia</taxon>
        <taxon>Lophotrochozoa</taxon>
        <taxon>Platyhelminthes</taxon>
        <taxon>Trematoda</taxon>
        <taxon>Digenea</taxon>
        <taxon>Plagiorchiida</taxon>
        <taxon>Pronocephalata</taxon>
        <taxon>Paramphistomoidea</taxon>
        <taxon>Paramphistomidae</taxon>
        <taxon>Calicophoron</taxon>
    </lineage>
</organism>
<dbReference type="AlphaFoldDB" id="A0AAV2TAZ2"/>
<name>A0AAV2TAZ2_CALDB</name>
<dbReference type="PANTHER" id="PTHR14716">
    <property type="entry name" value="CILIA- AND FLAGELLA-ASSOCIATED PROTEIN 69"/>
    <property type="match status" value="1"/>
</dbReference>
<evidence type="ECO:0000259" key="1">
    <source>
        <dbReference type="Pfam" id="PF21049"/>
    </source>
</evidence>
<dbReference type="InterPro" id="IPR048733">
    <property type="entry name" value="CFA69_ARM_dom"/>
</dbReference>
<evidence type="ECO:0000313" key="3">
    <source>
        <dbReference type="Proteomes" id="UP001497525"/>
    </source>
</evidence>
<evidence type="ECO:0000313" key="2">
    <source>
        <dbReference type="EMBL" id="CAL5134016.1"/>
    </source>
</evidence>
<dbReference type="EMBL" id="CAXLJL010000168">
    <property type="protein sequence ID" value="CAL5134016.1"/>
    <property type="molecule type" value="Genomic_DNA"/>
</dbReference>
<proteinExistence type="predicted"/>
<dbReference type="PANTHER" id="PTHR14716:SF0">
    <property type="entry name" value="CILIA- AND FLAGELLA-ASSOCIATED PROTEIN 69"/>
    <property type="match status" value="1"/>
</dbReference>
<accession>A0AAV2TAZ2</accession>
<dbReference type="Pfam" id="PF21049">
    <property type="entry name" value="CFA69_ARM_rpt"/>
    <property type="match status" value="1"/>
</dbReference>
<gene>
    <name evidence="2" type="ORF">CDAUBV1_LOCUS7231</name>
</gene>
<reference evidence="2" key="1">
    <citation type="submission" date="2024-06" db="EMBL/GenBank/DDBJ databases">
        <authorList>
            <person name="Liu X."/>
            <person name="Lenzi L."/>
            <person name="Haldenby T S."/>
            <person name="Uol C."/>
        </authorList>
    </citation>
    <scope>NUCLEOTIDE SEQUENCE</scope>
</reference>
<comment type="caution">
    <text evidence="2">The sequence shown here is derived from an EMBL/GenBank/DDBJ whole genome shotgun (WGS) entry which is preliminary data.</text>
</comment>
<sequence>MATTITVSGDLYEKRHGINAYGCFEEKPKSDLNTKEQLCRAVKLISDPHTDFMYDRHRTLIDKILKANRYGYKLRDLISLHQLLTLCADRNATQPEQFKQHLLELINLCKYPYLKELSSDEKTYFNVCTDSLSQLGYLLRVNDRQIQLAICHALEEFYDPIERPPCIPEAWNMRHTSPEFNRQTMEQSDVTESLFLLYTTLEGFTKLRLRALKILQRLTFNSG</sequence>
<feature type="domain" description="Cilia- and flagella-associated protein 69 ARM repeats" evidence="1">
    <location>
        <begin position="38"/>
        <end position="222"/>
    </location>
</feature>
<dbReference type="GO" id="GO:1902093">
    <property type="term" value="P:positive regulation of flagellated sperm motility"/>
    <property type="evidence" value="ECO:0007669"/>
    <property type="project" value="TreeGrafter"/>
</dbReference>
<dbReference type="GO" id="GO:0097730">
    <property type="term" value="C:non-motile cilium"/>
    <property type="evidence" value="ECO:0007669"/>
    <property type="project" value="TreeGrafter"/>
</dbReference>
<dbReference type="Proteomes" id="UP001497525">
    <property type="component" value="Unassembled WGS sequence"/>
</dbReference>
<dbReference type="InterPro" id="IPR048732">
    <property type="entry name" value="CFA69"/>
</dbReference>
<protein>
    <recommendedName>
        <fullName evidence="1">Cilia- and flagella-associated protein 69 ARM repeats domain-containing protein</fullName>
    </recommendedName>
</protein>
<dbReference type="GO" id="GO:0097225">
    <property type="term" value="C:sperm midpiece"/>
    <property type="evidence" value="ECO:0007669"/>
    <property type="project" value="TreeGrafter"/>
</dbReference>